<dbReference type="EC" id="3.4.24.-" evidence="11"/>
<evidence type="ECO:0000256" key="4">
    <source>
        <dbReference type="ARBA" id="ARBA00022670"/>
    </source>
</evidence>
<evidence type="ECO:0000256" key="7">
    <source>
        <dbReference type="ARBA" id="ARBA00022833"/>
    </source>
</evidence>
<keyword evidence="11" id="KW-0479">Metal-binding</keyword>
<feature type="transmembrane region" description="Helical" evidence="11">
    <location>
        <begin position="94"/>
        <end position="119"/>
    </location>
</feature>
<comment type="subcellular location">
    <subcellularLocation>
        <location evidence="2">Membrane</location>
        <topology evidence="2">Multi-pass membrane protein</topology>
    </subcellularLocation>
</comment>
<dbReference type="Pfam" id="PF17820">
    <property type="entry name" value="PDZ_6"/>
    <property type="match status" value="1"/>
</dbReference>
<dbReference type="CDD" id="cd23082">
    <property type="entry name" value="cpPDZ1_EcRseP-like"/>
    <property type="match status" value="1"/>
</dbReference>
<dbReference type="PANTHER" id="PTHR42837">
    <property type="entry name" value="REGULATOR OF SIGMA-E PROTEASE RSEP"/>
    <property type="match status" value="1"/>
</dbReference>
<dbReference type="PROSITE" id="PS50106">
    <property type="entry name" value="PDZ"/>
    <property type="match status" value="1"/>
</dbReference>
<feature type="transmembrane region" description="Helical" evidence="11">
    <location>
        <begin position="377"/>
        <end position="397"/>
    </location>
</feature>
<comment type="caution">
    <text evidence="13">The sequence shown here is derived from an EMBL/GenBank/DDBJ whole genome shotgun (WGS) entry which is preliminary data.</text>
</comment>
<evidence type="ECO:0000256" key="11">
    <source>
        <dbReference type="RuleBase" id="RU362031"/>
    </source>
</evidence>
<organism evidence="13 14">
    <name type="scientific">Rahnella ecdela</name>
    <dbReference type="NCBI Taxonomy" id="2816250"/>
    <lineage>
        <taxon>Bacteria</taxon>
        <taxon>Pseudomonadati</taxon>
        <taxon>Pseudomonadota</taxon>
        <taxon>Gammaproteobacteria</taxon>
        <taxon>Enterobacterales</taxon>
        <taxon>Yersiniaceae</taxon>
        <taxon>Rahnella</taxon>
    </lineage>
</organism>
<dbReference type="NCBIfam" id="TIGR00054">
    <property type="entry name" value="RIP metalloprotease RseP"/>
    <property type="match status" value="1"/>
</dbReference>
<dbReference type="SMART" id="SM00228">
    <property type="entry name" value="PDZ"/>
    <property type="match status" value="2"/>
</dbReference>
<evidence type="ECO:0000256" key="1">
    <source>
        <dbReference type="ARBA" id="ARBA00001947"/>
    </source>
</evidence>
<dbReference type="RefSeq" id="WP_217149187.1">
    <property type="nucleotide sequence ID" value="NZ_JAFMOY010000123.1"/>
</dbReference>
<reference evidence="13 14" key="1">
    <citation type="submission" date="2021-03" db="EMBL/GenBank/DDBJ databases">
        <title>Five novel Rahnella species.</title>
        <authorList>
            <person name="Brady C."/>
            <person name="Asselin J."/>
            <person name="Beer S."/>
            <person name="Bruberg M.B."/>
            <person name="Crampton B."/>
            <person name="Venter S."/>
            <person name="Arnold D."/>
            <person name="Denman S."/>
        </authorList>
    </citation>
    <scope>NUCLEOTIDE SEQUENCE [LARGE SCALE GENOMIC DNA]</scope>
    <source>
        <strain evidence="13 14">FRB 231</strain>
    </source>
</reference>
<keyword evidence="4 13" id="KW-0645">Protease</keyword>
<sequence>MMNILWSLAAFIVALGVLITVHEFGHFWVARRCGVRVERFSVGFGRALWRRTDRQGTEYVLAVIPLGGYVKMLDERVEAVAPEFRHQSFNNKKIWQRAAIISAGPIANFIFAIFAYWLVFVIGVPSVRPVIANITANSIAAQSNISSGMELKSVAGIETPDWESVRLALMGEIGDDQTTVGVAQFGSSQVVEKTLDLRQWQFDPEKQDPVVSLGMIPRGPQIESVLQEVQPDSAAQKAGLQAGDRIVKVDGQILESWQSFVIQVRDNPGKPIALEVERGGDPVALTLTPDTKSAGKGKIQGFAGVVPKVIPLPDEFKTIRQYGPFVAFYEAGDKTWQLMKLTVSMLGKLITGDVKLNNLSGPISIAQGAGMSAEYGLVSYLTFLALISVNLGIINLFPLPVLDGGHLLFLAIEKLKGGPVSERVQDFSYRIGSVLLVLLMGLALFNDFSRL</sequence>
<comment type="cofactor">
    <cofactor evidence="1 11">
        <name>Zn(2+)</name>
        <dbReference type="ChEBI" id="CHEBI:29105"/>
    </cofactor>
</comment>
<accession>A0ABS6LEY9</accession>
<dbReference type="CDD" id="cd06163">
    <property type="entry name" value="S2P-M50_PDZ_RseP-like"/>
    <property type="match status" value="1"/>
</dbReference>
<evidence type="ECO:0000256" key="9">
    <source>
        <dbReference type="ARBA" id="ARBA00023049"/>
    </source>
</evidence>
<evidence type="ECO:0000256" key="5">
    <source>
        <dbReference type="ARBA" id="ARBA00022692"/>
    </source>
</evidence>
<keyword evidence="9 11" id="KW-0482">Metalloprotease</keyword>
<feature type="domain" description="PDZ" evidence="12">
    <location>
        <begin position="219"/>
        <end position="280"/>
    </location>
</feature>
<dbReference type="InterPro" id="IPR041489">
    <property type="entry name" value="PDZ_6"/>
</dbReference>
<dbReference type="InterPro" id="IPR004387">
    <property type="entry name" value="Pept_M50_Zn"/>
</dbReference>
<keyword evidence="7 11" id="KW-0862">Zinc</keyword>
<evidence type="ECO:0000256" key="2">
    <source>
        <dbReference type="ARBA" id="ARBA00004141"/>
    </source>
</evidence>
<keyword evidence="5 11" id="KW-0812">Transmembrane</keyword>
<evidence type="ECO:0000256" key="10">
    <source>
        <dbReference type="ARBA" id="ARBA00023136"/>
    </source>
</evidence>
<dbReference type="GO" id="GO:0006508">
    <property type="term" value="P:proteolysis"/>
    <property type="evidence" value="ECO:0007669"/>
    <property type="project" value="UniProtKB-KW"/>
</dbReference>
<dbReference type="Pfam" id="PF02163">
    <property type="entry name" value="Peptidase_M50"/>
    <property type="match status" value="1"/>
</dbReference>
<feature type="transmembrane region" description="Helical" evidence="11">
    <location>
        <begin position="427"/>
        <end position="445"/>
    </location>
</feature>
<gene>
    <name evidence="13" type="primary">rseP</name>
    <name evidence="13" type="ORF">J1784_10760</name>
</gene>
<comment type="similarity">
    <text evidence="3 11">Belongs to the peptidase M50B family.</text>
</comment>
<dbReference type="InterPro" id="IPR008915">
    <property type="entry name" value="Peptidase_M50"/>
</dbReference>
<keyword evidence="10 11" id="KW-0472">Membrane</keyword>
<name>A0ABS6LEY9_9GAMM</name>
<dbReference type="GO" id="GO:0008233">
    <property type="term" value="F:peptidase activity"/>
    <property type="evidence" value="ECO:0007669"/>
    <property type="project" value="UniProtKB-KW"/>
</dbReference>
<keyword evidence="8 11" id="KW-1133">Transmembrane helix</keyword>
<protein>
    <recommendedName>
        <fullName evidence="11">Zinc metalloprotease</fullName>
        <ecNumber evidence="11">3.4.24.-</ecNumber>
    </recommendedName>
</protein>
<dbReference type="NCBIfam" id="NF008046">
    <property type="entry name" value="PRK10779.1"/>
    <property type="match status" value="1"/>
</dbReference>
<evidence type="ECO:0000256" key="6">
    <source>
        <dbReference type="ARBA" id="ARBA00022801"/>
    </source>
</evidence>
<evidence type="ECO:0000256" key="8">
    <source>
        <dbReference type="ARBA" id="ARBA00022989"/>
    </source>
</evidence>
<keyword evidence="14" id="KW-1185">Reference proteome</keyword>
<keyword evidence="6 11" id="KW-0378">Hydrolase</keyword>
<dbReference type="InterPro" id="IPR001478">
    <property type="entry name" value="PDZ"/>
</dbReference>
<evidence type="ECO:0000313" key="14">
    <source>
        <dbReference type="Proteomes" id="UP000739284"/>
    </source>
</evidence>
<evidence type="ECO:0000313" key="13">
    <source>
        <dbReference type="EMBL" id="MBU9845486.1"/>
    </source>
</evidence>
<proteinExistence type="inferred from homology"/>
<dbReference type="PANTHER" id="PTHR42837:SF2">
    <property type="entry name" value="MEMBRANE METALLOPROTEASE ARASP2, CHLOROPLASTIC-RELATED"/>
    <property type="match status" value="1"/>
</dbReference>
<dbReference type="EMBL" id="JAFMOY010000123">
    <property type="protein sequence ID" value="MBU9845486.1"/>
    <property type="molecule type" value="Genomic_DNA"/>
</dbReference>
<evidence type="ECO:0000259" key="12">
    <source>
        <dbReference type="PROSITE" id="PS50106"/>
    </source>
</evidence>
<evidence type="ECO:0000256" key="3">
    <source>
        <dbReference type="ARBA" id="ARBA00007931"/>
    </source>
</evidence>
<dbReference type="Proteomes" id="UP000739284">
    <property type="component" value="Unassembled WGS sequence"/>
</dbReference>